<reference evidence="2 3" key="1">
    <citation type="submission" date="2015-06" db="EMBL/GenBank/DDBJ databases">
        <title>Draft genome of the ant-associated black yeast Phialophora attae CBS 131958.</title>
        <authorList>
            <person name="Moreno L.F."/>
            <person name="Stielow B.J."/>
            <person name="de Hoog S."/>
            <person name="Vicente V.A."/>
            <person name="Weiss V.A."/>
            <person name="de Vries M."/>
            <person name="Cruz L.M."/>
            <person name="Souza E.M."/>
        </authorList>
    </citation>
    <scope>NUCLEOTIDE SEQUENCE [LARGE SCALE GENOMIC DNA]</scope>
    <source>
        <strain evidence="2 3">CBS 131958</strain>
    </source>
</reference>
<dbReference type="Proteomes" id="UP000038010">
    <property type="component" value="Unassembled WGS sequence"/>
</dbReference>
<feature type="region of interest" description="Disordered" evidence="1">
    <location>
        <begin position="101"/>
        <end position="136"/>
    </location>
</feature>
<feature type="region of interest" description="Disordered" evidence="1">
    <location>
        <begin position="15"/>
        <end position="72"/>
    </location>
</feature>
<protein>
    <submittedName>
        <fullName evidence="2">Uncharacterized protein</fullName>
    </submittedName>
</protein>
<evidence type="ECO:0000313" key="3">
    <source>
        <dbReference type="Proteomes" id="UP000038010"/>
    </source>
</evidence>
<evidence type="ECO:0000256" key="1">
    <source>
        <dbReference type="SAM" id="MobiDB-lite"/>
    </source>
</evidence>
<comment type="caution">
    <text evidence="2">The sequence shown here is derived from an EMBL/GenBank/DDBJ whole genome shotgun (WGS) entry which is preliminary data.</text>
</comment>
<feature type="compositionally biased region" description="Low complexity" evidence="1">
    <location>
        <begin position="41"/>
        <end position="51"/>
    </location>
</feature>
<dbReference type="AlphaFoldDB" id="A0A0N1HSL5"/>
<dbReference type="RefSeq" id="XP_017999179.1">
    <property type="nucleotide sequence ID" value="XM_018145261.1"/>
</dbReference>
<feature type="compositionally biased region" description="Basic and acidic residues" evidence="1">
    <location>
        <begin position="117"/>
        <end position="136"/>
    </location>
</feature>
<sequence>MSVELGEAAFLNINVRADSDARTQRRRPLQRRPTPPSETPFASGSAAKSSKGAGGKAFAARRKHDTGLSAEQGQFDRFRTAAFPSKTNGLFRWSFDGNTDVAPNQMEQNHHVTSKYCGDRDGDAEHPELGGPHEKA</sequence>
<gene>
    <name evidence="2" type="ORF">AB675_5079</name>
</gene>
<name>A0A0N1HSL5_9EURO</name>
<dbReference type="GeneID" id="28737141"/>
<dbReference type="EMBL" id="LFJN01000015">
    <property type="protein sequence ID" value="KPI39216.1"/>
    <property type="molecule type" value="Genomic_DNA"/>
</dbReference>
<keyword evidence="3" id="KW-1185">Reference proteome</keyword>
<accession>A0A0N1HSL5</accession>
<proteinExistence type="predicted"/>
<evidence type="ECO:0000313" key="2">
    <source>
        <dbReference type="EMBL" id="KPI39216.1"/>
    </source>
</evidence>
<organism evidence="2 3">
    <name type="scientific">Cyphellophora attinorum</name>
    <dbReference type="NCBI Taxonomy" id="1664694"/>
    <lineage>
        <taxon>Eukaryota</taxon>
        <taxon>Fungi</taxon>
        <taxon>Dikarya</taxon>
        <taxon>Ascomycota</taxon>
        <taxon>Pezizomycotina</taxon>
        <taxon>Eurotiomycetes</taxon>
        <taxon>Chaetothyriomycetidae</taxon>
        <taxon>Chaetothyriales</taxon>
        <taxon>Cyphellophoraceae</taxon>
        <taxon>Cyphellophora</taxon>
    </lineage>
</organism>
<dbReference type="VEuPathDB" id="FungiDB:AB675_5079"/>